<evidence type="ECO:0000256" key="1">
    <source>
        <dbReference type="ARBA" id="ARBA00022441"/>
    </source>
</evidence>
<dbReference type="SUPFAM" id="SSF50965">
    <property type="entry name" value="Galactose oxidase, central domain"/>
    <property type="match status" value="1"/>
</dbReference>
<evidence type="ECO:0000256" key="2">
    <source>
        <dbReference type="ARBA" id="ARBA00022737"/>
    </source>
</evidence>
<dbReference type="InterPro" id="IPR015915">
    <property type="entry name" value="Kelch-typ_b-propeller"/>
</dbReference>
<protein>
    <recommendedName>
        <fullName evidence="5">Kelch repeat-containing protein</fullName>
    </recommendedName>
</protein>
<evidence type="ECO:0000313" key="3">
    <source>
        <dbReference type="EMBL" id="KAF9918937.1"/>
    </source>
</evidence>
<dbReference type="Gene3D" id="2.120.10.80">
    <property type="entry name" value="Kelch-type beta propeller"/>
    <property type="match status" value="1"/>
</dbReference>
<dbReference type="AlphaFoldDB" id="A0A9P6LRC7"/>
<dbReference type="InterPro" id="IPR011043">
    <property type="entry name" value="Gal_Oxase/kelch_b-propeller"/>
</dbReference>
<keyword evidence="1" id="KW-0880">Kelch repeat</keyword>
<reference evidence="3" key="1">
    <citation type="journal article" date="2020" name="Fungal Divers.">
        <title>Resolving the Mortierellaceae phylogeny through synthesis of multi-gene phylogenetics and phylogenomics.</title>
        <authorList>
            <person name="Vandepol N."/>
            <person name="Liber J."/>
            <person name="Desiro A."/>
            <person name="Na H."/>
            <person name="Kennedy M."/>
            <person name="Barry K."/>
            <person name="Grigoriev I.V."/>
            <person name="Miller A.N."/>
            <person name="O'Donnell K."/>
            <person name="Stajich J.E."/>
            <person name="Bonito G."/>
        </authorList>
    </citation>
    <scope>NUCLEOTIDE SEQUENCE</scope>
    <source>
        <strain evidence="3">MES-2147</strain>
    </source>
</reference>
<dbReference type="EMBL" id="JAAAHW010011599">
    <property type="protein sequence ID" value="KAF9918937.1"/>
    <property type="molecule type" value="Genomic_DNA"/>
</dbReference>
<dbReference type="PANTHER" id="PTHR46093">
    <property type="entry name" value="ACYL-COA-BINDING DOMAIN-CONTAINING PROTEIN 5"/>
    <property type="match status" value="1"/>
</dbReference>
<organism evidence="3 4">
    <name type="scientific">Modicella reniformis</name>
    <dbReference type="NCBI Taxonomy" id="1440133"/>
    <lineage>
        <taxon>Eukaryota</taxon>
        <taxon>Fungi</taxon>
        <taxon>Fungi incertae sedis</taxon>
        <taxon>Mucoromycota</taxon>
        <taxon>Mortierellomycotina</taxon>
        <taxon>Mortierellomycetes</taxon>
        <taxon>Mortierellales</taxon>
        <taxon>Mortierellaceae</taxon>
        <taxon>Modicella</taxon>
    </lineage>
</organism>
<dbReference type="Proteomes" id="UP000749646">
    <property type="component" value="Unassembled WGS sequence"/>
</dbReference>
<dbReference type="PANTHER" id="PTHR46093:SF18">
    <property type="entry name" value="FIBRONECTIN TYPE-III DOMAIN-CONTAINING PROTEIN"/>
    <property type="match status" value="1"/>
</dbReference>
<sequence length="248" mass="27450">MTITKDGDALIFIDDKTIHKYDIKSNQWVQEYTMSWTHFPFSGGAVTDLDTGLIYGIDSLDGIGESPELDLDTNMSWKFTEFNPVDKSFTFVEKRGRPGSMMFVSMVYSSAAKRIFGYEDGVFDNDQTGLWSYDIKSKDWTQVKVTGQIPPTRSSPCFVSAYGGQKLILAGGQHTKKTGLFQDIYSFDVSTLAWTKLPDMPLAVLGQSCAVSVDSFIYLGGYKQASAIGKELANDDGPIVLNLASNTW</sequence>
<comment type="caution">
    <text evidence="3">The sequence shown here is derived from an EMBL/GenBank/DDBJ whole genome shotgun (WGS) entry which is preliminary data.</text>
</comment>
<gene>
    <name evidence="3" type="ORF">BGZ65_012351</name>
</gene>
<keyword evidence="2" id="KW-0677">Repeat</keyword>
<evidence type="ECO:0008006" key="5">
    <source>
        <dbReference type="Google" id="ProtNLM"/>
    </source>
</evidence>
<evidence type="ECO:0000313" key="4">
    <source>
        <dbReference type="Proteomes" id="UP000749646"/>
    </source>
</evidence>
<dbReference type="OrthoDB" id="2346905at2759"/>
<accession>A0A9P6LRC7</accession>
<dbReference type="Pfam" id="PF24681">
    <property type="entry name" value="Kelch_KLHDC2_KLHL20_DRC7"/>
    <property type="match status" value="1"/>
</dbReference>
<name>A0A9P6LRC7_9FUNG</name>
<proteinExistence type="predicted"/>
<keyword evidence="4" id="KW-1185">Reference proteome</keyword>
<feature type="non-terminal residue" evidence="3">
    <location>
        <position position="1"/>
    </location>
</feature>